<comment type="caution">
    <text evidence="1">The sequence shown here is derived from an EMBL/GenBank/DDBJ whole genome shotgun (WGS) entry which is preliminary data.</text>
</comment>
<reference evidence="1 2" key="1">
    <citation type="journal article" date="2020" name="Appl. Environ. Microbiol.">
        <title>Genomic Characteristics of a Novel Species of Ammonia-Oxidizing Archaea from the Jiulong River Estuary.</title>
        <authorList>
            <person name="Zou D."/>
            <person name="Wan R."/>
            <person name="Han L."/>
            <person name="Xu M.N."/>
            <person name="Liu Y."/>
            <person name="Liu H."/>
            <person name="Kao S.J."/>
            <person name="Li M."/>
        </authorList>
    </citation>
    <scope>NUCLEOTIDE SEQUENCE [LARGE SCALE GENOMIC DNA]</scope>
    <source>
        <strain evidence="1">W1bin1</strain>
    </source>
</reference>
<evidence type="ECO:0000313" key="2">
    <source>
        <dbReference type="Proteomes" id="UP000559653"/>
    </source>
</evidence>
<organism evidence="1 2">
    <name type="scientific">Candidatus Nitrosomaritimum aestuariumsis</name>
    <dbReference type="NCBI Taxonomy" id="3342354"/>
    <lineage>
        <taxon>Archaea</taxon>
        <taxon>Nitrososphaerota</taxon>
        <taxon>Nitrososphaeria</taxon>
        <taxon>Nitrosopumilales</taxon>
        <taxon>Nitrosopumilaceae</taxon>
        <taxon>Candidatus Nitrosomaritimum</taxon>
    </lineage>
</organism>
<evidence type="ECO:0000313" key="1">
    <source>
        <dbReference type="EMBL" id="MBA4452138.1"/>
    </source>
</evidence>
<dbReference type="Proteomes" id="UP000559653">
    <property type="component" value="Unassembled WGS sequence"/>
</dbReference>
<proteinExistence type="predicted"/>
<accession>A0AC60VY07</accession>
<protein>
    <submittedName>
        <fullName evidence="1">Uncharacterized protein</fullName>
    </submittedName>
</protein>
<dbReference type="EMBL" id="JACEMZ010000011">
    <property type="protein sequence ID" value="MBA4452138.1"/>
    <property type="molecule type" value="Genomic_DNA"/>
</dbReference>
<gene>
    <name evidence="1" type="ORF">H2B03_03040</name>
</gene>
<sequence length="59" mass="6401">MKTAILVAIAIVCAVGILATVVVVGSVYQQELFEEYMEDSQSLGKRAQSNPNLPTFEMP</sequence>
<name>A0AC60VY07_9ARCH</name>